<keyword evidence="1" id="KW-0255">Endonuclease</keyword>
<dbReference type="Gene3D" id="3.40.1800.10">
    <property type="entry name" value="His-Me finger endonucleases"/>
    <property type="match status" value="2"/>
</dbReference>
<dbReference type="InterPro" id="IPR044925">
    <property type="entry name" value="His-Me_finger_sf"/>
</dbReference>
<organism evidence="1 2">
    <name type="scientific">Nonomuraea polychroma</name>
    <dbReference type="NCBI Taxonomy" id="46176"/>
    <lineage>
        <taxon>Bacteria</taxon>
        <taxon>Bacillati</taxon>
        <taxon>Actinomycetota</taxon>
        <taxon>Actinomycetes</taxon>
        <taxon>Streptosporangiales</taxon>
        <taxon>Streptosporangiaceae</taxon>
        <taxon>Nonomuraea</taxon>
    </lineage>
</organism>
<dbReference type="EMBL" id="SAUN01000001">
    <property type="protein sequence ID" value="RVX42063.1"/>
    <property type="molecule type" value="Genomic_DNA"/>
</dbReference>
<dbReference type="InterPro" id="IPR038563">
    <property type="entry name" value="Endonuclease_7_sf"/>
</dbReference>
<keyword evidence="2" id="KW-1185">Reference proteome</keyword>
<keyword evidence="1" id="KW-0540">Nuclease</keyword>
<proteinExistence type="predicted"/>
<keyword evidence="1" id="KW-0378">Hydrolase</keyword>
<reference evidence="1 2" key="1">
    <citation type="submission" date="2019-01" db="EMBL/GenBank/DDBJ databases">
        <title>Sequencing the genomes of 1000 actinobacteria strains.</title>
        <authorList>
            <person name="Klenk H.-P."/>
        </authorList>
    </citation>
    <scope>NUCLEOTIDE SEQUENCE [LARGE SCALE GENOMIC DNA]</scope>
    <source>
        <strain evidence="1 2">DSM 43925</strain>
    </source>
</reference>
<dbReference type="GO" id="GO:0004519">
    <property type="term" value="F:endonuclease activity"/>
    <property type="evidence" value="ECO:0007669"/>
    <property type="project" value="UniProtKB-KW"/>
</dbReference>
<gene>
    <name evidence="1" type="ORF">EDD27_4681</name>
</gene>
<evidence type="ECO:0000313" key="1">
    <source>
        <dbReference type="EMBL" id="RVX42063.1"/>
    </source>
</evidence>
<name>A0A438M8K8_9ACTN</name>
<dbReference type="AlphaFoldDB" id="A0A438M8K8"/>
<accession>A0A438M8K8</accession>
<dbReference type="SUPFAM" id="SSF54060">
    <property type="entry name" value="His-Me finger endonucleases"/>
    <property type="match status" value="2"/>
</dbReference>
<dbReference type="Pfam" id="PF02945">
    <property type="entry name" value="Endonuclease_7"/>
    <property type="match status" value="2"/>
</dbReference>
<evidence type="ECO:0000313" key="2">
    <source>
        <dbReference type="Proteomes" id="UP000284824"/>
    </source>
</evidence>
<dbReference type="Proteomes" id="UP000284824">
    <property type="component" value="Unassembled WGS sequence"/>
</dbReference>
<dbReference type="InterPro" id="IPR004211">
    <property type="entry name" value="Endonuclease_7"/>
</dbReference>
<comment type="caution">
    <text evidence="1">The sequence shown here is derived from an EMBL/GenBank/DDBJ whole genome shotgun (WGS) entry which is preliminary data.</text>
</comment>
<sequence length="333" mass="37846">MEPPDGSKQCPDCGETKAVSEFGRNKRMADGLARYCKVCFRRRSTQSYRKRMAEQGKIVRDRVQVPDGHKYCARCAEIKPRTEFGSNKASKDGVTTYCKPCHAVVTRDNKIKKYGSERNYLLQYRYGITEDDFERMLAQQGGLCAICRVVPGTFVDHSHETGQVRGVLCFNCNNGLGHFGDNTMLLELAALFLDGEVLWPDFVILPEQRDGGSVARTRTYHLSQRYRLRHEDVEKMVAAQHGLCVVCRDRPPEHVDHCHRTGDVRYALCLPCNTGIGQFRDDPAVVWRAHSYVEAASPDHYEEVAVSEEELAELIRAEEELRSDFYSRATRVG</sequence>
<protein>
    <submittedName>
        <fullName evidence="1">Recombination endonuclease VII</fullName>
    </submittedName>
</protein>